<sequence>MRSAGVLAAAVVAVVASAVPAGAGGLEARSARTSTTEGLARTATTDARAGSVVGTGTPAACTSRAVVRAVARGGSISFDCGADPVTIEMKRTAKVVNTSAKVVLDGGGLVTLSGGGDRRILYLNTCDRAQVWTTSHCDDQAEPRLVVRRMRFADGNATGETTDGGGGGAIFARGGRLKILDSEFVDNRCDRAGPDVGGGAVRVLDQYADRAVVVRRSTFTGGRCSNGAALSSIGVSWTITASTFTHNRAVGRGANPQRSGTPGGGSGGAIYLDGNAMQLRIEGSSFGDNHAREGGGAIFFVSNDRTGTLTIDDSRLTDNPSEGFETLPGIFFLGASRTITDSVVR</sequence>
<gene>
    <name evidence="2" type="ORF">L2K70_12370</name>
</gene>
<evidence type="ECO:0008006" key="4">
    <source>
        <dbReference type="Google" id="ProtNLM"/>
    </source>
</evidence>
<dbReference type="SUPFAM" id="SSF51126">
    <property type="entry name" value="Pectin lyase-like"/>
    <property type="match status" value="1"/>
</dbReference>
<evidence type="ECO:0000256" key="1">
    <source>
        <dbReference type="SAM" id="SignalP"/>
    </source>
</evidence>
<proteinExistence type="predicted"/>
<keyword evidence="1" id="KW-0732">Signal</keyword>
<dbReference type="RefSeq" id="WP_236402327.1">
    <property type="nucleotide sequence ID" value="NZ_JAKJHZ010000007.1"/>
</dbReference>
<evidence type="ECO:0000313" key="2">
    <source>
        <dbReference type="EMBL" id="MCF6378400.1"/>
    </source>
</evidence>
<accession>A0ABS9HB53</accession>
<comment type="caution">
    <text evidence="2">The sequence shown here is derived from an EMBL/GenBank/DDBJ whole genome shotgun (WGS) entry which is preliminary data.</text>
</comment>
<evidence type="ECO:0000313" key="3">
    <source>
        <dbReference type="Proteomes" id="UP001201161"/>
    </source>
</evidence>
<name>A0ABS9HB53_9ACTN</name>
<organism evidence="2 3">
    <name type="scientific">Nocardioides potassii</name>
    <dbReference type="NCBI Taxonomy" id="2911371"/>
    <lineage>
        <taxon>Bacteria</taxon>
        <taxon>Bacillati</taxon>
        <taxon>Actinomycetota</taxon>
        <taxon>Actinomycetes</taxon>
        <taxon>Propionibacteriales</taxon>
        <taxon>Nocardioidaceae</taxon>
        <taxon>Nocardioides</taxon>
    </lineage>
</organism>
<dbReference type="InterPro" id="IPR011050">
    <property type="entry name" value="Pectin_lyase_fold/virulence"/>
</dbReference>
<protein>
    <recommendedName>
        <fullName evidence="4">Right-handed parallel beta-helix repeat-containing protein</fullName>
    </recommendedName>
</protein>
<keyword evidence="3" id="KW-1185">Reference proteome</keyword>
<feature type="chain" id="PRO_5046348623" description="Right-handed parallel beta-helix repeat-containing protein" evidence="1">
    <location>
        <begin position="24"/>
        <end position="345"/>
    </location>
</feature>
<feature type="signal peptide" evidence="1">
    <location>
        <begin position="1"/>
        <end position="23"/>
    </location>
</feature>
<reference evidence="2 3" key="1">
    <citation type="submission" date="2022-01" db="EMBL/GenBank/DDBJ databases">
        <title>Nocardioides sp. nov., an actinomycete isolated from mining soil.</title>
        <authorList>
            <person name="Liu L."/>
        </authorList>
    </citation>
    <scope>NUCLEOTIDE SEQUENCE [LARGE SCALE GENOMIC DNA]</scope>
    <source>
        <strain evidence="2 3">KLBMP 9356</strain>
    </source>
</reference>
<dbReference type="Proteomes" id="UP001201161">
    <property type="component" value="Unassembled WGS sequence"/>
</dbReference>
<dbReference type="EMBL" id="JAKJHZ010000007">
    <property type="protein sequence ID" value="MCF6378400.1"/>
    <property type="molecule type" value="Genomic_DNA"/>
</dbReference>